<dbReference type="Proteomes" id="UP001295684">
    <property type="component" value="Unassembled WGS sequence"/>
</dbReference>
<evidence type="ECO:0000256" key="1">
    <source>
        <dbReference type="SAM" id="MobiDB-lite"/>
    </source>
</evidence>
<organism evidence="2 3">
    <name type="scientific">Euplotes crassus</name>
    <dbReference type="NCBI Taxonomy" id="5936"/>
    <lineage>
        <taxon>Eukaryota</taxon>
        <taxon>Sar</taxon>
        <taxon>Alveolata</taxon>
        <taxon>Ciliophora</taxon>
        <taxon>Intramacronucleata</taxon>
        <taxon>Spirotrichea</taxon>
        <taxon>Hypotrichia</taxon>
        <taxon>Euplotida</taxon>
        <taxon>Euplotidae</taxon>
        <taxon>Moneuplotes</taxon>
    </lineage>
</organism>
<evidence type="ECO:0000313" key="2">
    <source>
        <dbReference type="EMBL" id="CAI2387604.1"/>
    </source>
</evidence>
<dbReference type="EMBL" id="CAMPGE010030101">
    <property type="protein sequence ID" value="CAI2387604.1"/>
    <property type="molecule type" value="Genomic_DNA"/>
</dbReference>
<accession>A0AAD2DAV6</accession>
<evidence type="ECO:0000313" key="3">
    <source>
        <dbReference type="Proteomes" id="UP001295684"/>
    </source>
</evidence>
<keyword evidence="3" id="KW-1185">Reference proteome</keyword>
<feature type="region of interest" description="Disordered" evidence="1">
    <location>
        <begin position="98"/>
        <end position="119"/>
    </location>
</feature>
<reference evidence="2" key="1">
    <citation type="submission" date="2023-07" db="EMBL/GenBank/DDBJ databases">
        <authorList>
            <consortium name="AG Swart"/>
            <person name="Singh M."/>
            <person name="Singh A."/>
            <person name="Seah K."/>
            <person name="Emmerich C."/>
        </authorList>
    </citation>
    <scope>NUCLEOTIDE SEQUENCE</scope>
    <source>
        <strain evidence="2">DP1</strain>
    </source>
</reference>
<comment type="caution">
    <text evidence="2">The sequence shown here is derived from an EMBL/GenBank/DDBJ whole genome shotgun (WGS) entry which is preliminary data.</text>
</comment>
<proteinExistence type="predicted"/>
<dbReference type="AlphaFoldDB" id="A0AAD2DAV6"/>
<gene>
    <name evidence="2" type="ORF">ECRASSUSDP1_LOCUS29238</name>
</gene>
<sequence length="603" mass="68945">MNDSGFKQNEFLDKWLLGSKDNLTEVDDNLSEVKSLREDIQTPSNNENTLVCRFHSSLVPRADTNQTEFSRKKYIEIDMSALDLSKPSLHNLKAEQKNMNKDLESNSNVSTPSPERCDIFEDDEKGQTSRKFQMPRCHNIEVEAPPKVFRKALQNRVFTKQRIPKPKINQDCSPAQKNVVVARKICEKLNKAIRDRKGDSNIKNLLSSIESYKNSYMSNVVDRAMAAIKRESSAKLPSQVGKQVQSRNLLRSKNPSVDFMQKQNLSISPMKRSDRNRLLSSLQIFENANPPSVLQPSKTLGEDYAIERLQKVSKSPYKVYKSAYSAYIKGKKNVHKRVLSHSNSTKNVAPKEELCIGKKQEAPVKKKEKVLLKRKRFSQNRIRLPLKSEMRIQITKNSPVNVYENRSNINKSRVSNSDSLTTIDNKFTNQEITETLRQRKSSLGKASSVLTRRAYCVSNLPFIQNTSIGKPDESVDKPQDASGKLKNNFMPLRPKKAYLHNKSAAGQMSQRVIATGTYFKRETKCSPSHYRIAFDSDAGKKKLNSDLNQIRKTEFHNMEFKNIAVTKKSKEAISITSKLFSTVFNKSRKHTVKNLRKKKYVEL</sequence>
<protein>
    <submittedName>
        <fullName evidence="2">Uncharacterized protein</fullName>
    </submittedName>
</protein>
<name>A0AAD2DAV6_EUPCR</name>